<dbReference type="PANTHER" id="PTHR33332">
    <property type="entry name" value="REVERSE TRANSCRIPTASE DOMAIN-CONTAINING PROTEIN"/>
    <property type="match status" value="1"/>
</dbReference>
<dbReference type="PROSITE" id="PS50878">
    <property type="entry name" value="RT_POL"/>
    <property type="match status" value="1"/>
</dbReference>
<keyword evidence="3" id="KW-1185">Reference proteome</keyword>
<dbReference type="AlphaFoldDB" id="A0A3B1IDR7"/>
<dbReference type="Pfam" id="PF00078">
    <property type="entry name" value="RVT_1"/>
    <property type="match status" value="1"/>
</dbReference>
<accession>A0A3B1IDR7</accession>
<reference evidence="2" key="4">
    <citation type="submission" date="2025-09" db="UniProtKB">
        <authorList>
            <consortium name="Ensembl"/>
        </authorList>
    </citation>
    <scope>IDENTIFICATION</scope>
</reference>
<dbReference type="InterPro" id="IPR000477">
    <property type="entry name" value="RT_dom"/>
</dbReference>
<reference evidence="3" key="1">
    <citation type="submission" date="2013-03" db="EMBL/GenBank/DDBJ databases">
        <authorList>
            <person name="Jeffery W."/>
            <person name="Warren W."/>
            <person name="Wilson R.K."/>
        </authorList>
    </citation>
    <scope>NUCLEOTIDE SEQUENCE</scope>
    <source>
        <strain evidence="3">female</strain>
    </source>
</reference>
<sequence length="360" mass="42558">MVDHYLLLDKLYSIGLSQNALLWFSAYLHNRRQCVVFHGSQSDYLIVDKGVPQGSILGPLLFSIFINDLPQICSQCSVHLYADDTVIYVCNSDLLQIQNSLQSEFNLVQNWLYDNKLILNKKKSCCMLFGMQHGSPNLRDLHIYFDDGSPLEKVDSFKYLGLWVDSEFSFKPHVDYIIKKTYGCLSSLYRAINCFTFHIRKRLVSQLILPIIGYADIVYMNTSEIHLRPLNVVFNSLCRFVLRCPYRTHHCFMFESINWLQPKSRRQYHWVQFIFKCIYLDCPPYLKQFFVLFKSSYSLRHMQYPFFFVPRISKEVGRRSFNYKAPSDWNNLPFSLKKLTSLHCFRKCLFSYLKTTCLCF</sequence>
<feature type="domain" description="Reverse transcriptase" evidence="1">
    <location>
        <begin position="1"/>
        <end position="164"/>
    </location>
</feature>
<reference evidence="2" key="3">
    <citation type="submission" date="2025-08" db="UniProtKB">
        <authorList>
            <consortium name="Ensembl"/>
        </authorList>
    </citation>
    <scope>IDENTIFICATION</scope>
</reference>
<name>A0A3B1IDR7_ASTMX</name>
<dbReference type="InParanoid" id="A0A3B1IDR7"/>
<dbReference type="Ensembl" id="ENSAMXT00000042876.1">
    <property type="protein sequence ID" value="ENSAMXP00000028068.1"/>
    <property type="gene ID" value="ENSAMXG00000040163.1"/>
</dbReference>
<dbReference type="Bgee" id="ENSAMXG00000040163">
    <property type="expression patterns" value="Expressed in zone of skin and 13 other cell types or tissues"/>
</dbReference>
<evidence type="ECO:0000259" key="1">
    <source>
        <dbReference type="PROSITE" id="PS50878"/>
    </source>
</evidence>
<evidence type="ECO:0000313" key="3">
    <source>
        <dbReference type="Proteomes" id="UP000018467"/>
    </source>
</evidence>
<evidence type="ECO:0000313" key="2">
    <source>
        <dbReference type="Ensembl" id="ENSAMXP00000028068.1"/>
    </source>
</evidence>
<organism evidence="2 3">
    <name type="scientific">Astyanax mexicanus</name>
    <name type="common">Blind cave fish</name>
    <name type="synonym">Astyanax fasciatus mexicanus</name>
    <dbReference type="NCBI Taxonomy" id="7994"/>
    <lineage>
        <taxon>Eukaryota</taxon>
        <taxon>Metazoa</taxon>
        <taxon>Chordata</taxon>
        <taxon>Craniata</taxon>
        <taxon>Vertebrata</taxon>
        <taxon>Euteleostomi</taxon>
        <taxon>Actinopterygii</taxon>
        <taxon>Neopterygii</taxon>
        <taxon>Teleostei</taxon>
        <taxon>Ostariophysi</taxon>
        <taxon>Characiformes</taxon>
        <taxon>Characoidei</taxon>
        <taxon>Acestrorhamphidae</taxon>
        <taxon>Acestrorhamphinae</taxon>
        <taxon>Astyanax</taxon>
    </lineage>
</organism>
<reference evidence="3" key="2">
    <citation type="journal article" date="2014" name="Nat. Commun.">
        <title>The cavefish genome reveals candidate genes for eye loss.</title>
        <authorList>
            <person name="McGaugh S.E."/>
            <person name="Gross J.B."/>
            <person name="Aken B."/>
            <person name="Blin M."/>
            <person name="Borowsky R."/>
            <person name="Chalopin D."/>
            <person name="Hinaux H."/>
            <person name="Jeffery W.R."/>
            <person name="Keene A."/>
            <person name="Ma L."/>
            <person name="Minx P."/>
            <person name="Murphy D."/>
            <person name="O'Quin K.E."/>
            <person name="Retaux S."/>
            <person name="Rohner N."/>
            <person name="Searle S.M."/>
            <person name="Stahl B.A."/>
            <person name="Tabin C."/>
            <person name="Volff J.N."/>
            <person name="Yoshizawa M."/>
            <person name="Warren W.C."/>
        </authorList>
    </citation>
    <scope>NUCLEOTIDE SEQUENCE [LARGE SCALE GENOMIC DNA]</scope>
    <source>
        <strain evidence="3">female</strain>
    </source>
</reference>
<dbReference type="InterPro" id="IPR043502">
    <property type="entry name" value="DNA/RNA_pol_sf"/>
</dbReference>
<dbReference type="GeneTree" id="ENSGT01140000282562"/>
<dbReference type="SUPFAM" id="SSF56672">
    <property type="entry name" value="DNA/RNA polymerases"/>
    <property type="match status" value="1"/>
</dbReference>
<protein>
    <recommendedName>
        <fullName evidence="1">Reverse transcriptase domain-containing protein</fullName>
    </recommendedName>
</protein>
<dbReference type="Proteomes" id="UP000018467">
    <property type="component" value="Unassembled WGS sequence"/>
</dbReference>
<proteinExistence type="predicted"/>